<name>A0A6J4IHV1_9BACT</name>
<comment type="function">
    <text evidence="4">Required for dimerization of active 70S ribosomes into 100S ribosomes in stationary phase; 100S ribosomes are translationally inactive and sometimes present during exponential growth.</text>
</comment>
<dbReference type="Gene3D" id="3.30.160.100">
    <property type="entry name" value="Ribosome hibernation promotion factor-like"/>
    <property type="match status" value="1"/>
</dbReference>
<dbReference type="EMBL" id="CADCTA010000081">
    <property type="protein sequence ID" value="CAA9252079.1"/>
    <property type="molecule type" value="Genomic_DNA"/>
</dbReference>
<dbReference type="InterPro" id="IPR034694">
    <property type="entry name" value="HPF_long/plastid"/>
</dbReference>
<dbReference type="GO" id="GO:0045900">
    <property type="term" value="P:negative regulation of translational elongation"/>
    <property type="evidence" value="ECO:0007669"/>
    <property type="project" value="TreeGrafter"/>
</dbReference>
<sequence>MITVNAHPPVRVTGRHVTITPAINDYVNRKLESLHLDYPKIIEAHVILEVAKYRHAAEVILVCSNHITIEAREQTNDMYAAIDAAVDKICRQMRKYKTRLMKKHRPRHDIVHHLAEHVLESEPVELDEEDGAHHPVVKSERYPVKPMFVDEAVLQLEMSTRQFVVFLNARSSRMNVLYRRKSGEFGLIEPSNGK</sequence>
<evidence type="ECO:0000256" key="1">
    <source>
        <dbReference type="ARBA" id="ARBA00022845"/>
    </source>
</evidence>
<comment type="subcellular location">
    <subcellularLocation>
        <location evidence="4">Cytoplasm</location>
    </subcellularLocation>
</comment>
<dbReference type="GO" id="GO:0022627">
    <property type="term" value="C:cytosolic small ribosomal subunit"/>
    <property type="evidence" value="ECO:0007669"/>
    <property type="project" value="TreeGrafter"/>
</dbReference>
<keyword evidence="4" id="KW-0963">Cytoplasm</keyword>
<proteinExistence type="inferred from homology"/>
<feature type="domain" description="Sigma 54 modulation/S30EA ribosomal protein C-terminal" evidence="5">
    <location>
        <begin position="134"/>
        <end position="187"/>
    </location>
</feature>
<dbReference type="Pfam" id="PF02482">
    <property type="entry name" value="Ribosomal_S30AE"/>
    <property type="match status" value="1"/>
</dbReference>
<dbReference type="PANTHER" id="PTHR33231">
    <property type="entry name" value="30S RIBOSOMAL PROTEIN"/>
    <property type="match status" value="1"/>
</dbReference>
<dbReference type="InterPro" id="IPR003489">
    <property type="entry name" value="RHF/RaiA"/>
</dbReference>
<keyword evidence="1 4" id="KW-0810">Translation regulation</keyword>
<dbReference type="HAMAP" id="MF_00839">
    <property type="entry name" value="HPF"/>
    <property type="match status" value="1"/>
</dbReference>
<comment type="similarity">
    <text evidence="4">Belongs to the HPF/YfiA ribosome-associated protein family. Long HPF subfamily.</text>
</comment>
<dbReference type="InterPro" id="IPR036567">
    <property type="entry name" value="RHF-like"/>
</dbReference>
<organism evidence="6">
    <name type="scientific">uncultured Chthoniobacterales bacterium</name>
    <dbReference type="NCBI Taxonomy" id="1836801"/>
    <lineage>
        <taxon>Bacteria</taxon>
        <taxon>Pseudomonadati</taxon>
        <taxon>Verrucomicrobiota</taxon>
        <taxon>Spartobacteria</taxon>
        <taxon>Chthoniobacterales</taxon>
        <taxon>environmental samples</taxon>
    </lineage>
</organism>
<dbReference type="NCBIfam" id="TIGR00741">
    <property type="entry name" value="yfiA"/>
    <property type="match status" value="1"/>
</dbReference>
<comment type="subunit">
    <text evidence="2">Associates exclusively with 100S ribosomes, which are dimers of 70S ribosomes.</text>
</comment>
<evidence type="ECO:0000256" key="4">
    <source>
        <dbReference type="HAMAP-Rule" id="MF_00839"/>
    </source>
</evidence>
<dbReference type="CDD" id="cd00552">
    <property type="entry name" value="RaiA"/>
    <property type="match status" value="1"/>
</dbReference>
<evidence type="ECO:0000256" key="3">
    <source>
        <dbReference type="ARBA" id="ARBA00041148"/>
    </source>
</evidence>
<accession>A0A6J4IHV1</accession>
<evidence type="ECO:0000259" key="5">
    <source>
        <dbReference type="Pfam" id="PF16321"/>
    </source>
</evidence>
<dbReference type="GO" id="GO:0043024">
    <property type="term" value="F:ribosomal small subunit binding"/>
    <property type="evidence" value="ECO:0007669"/>
    <property type="project" value="TreeGrafter"/>
</dbReference>
<dbReference type="SUPFAM" id="SSF69754">
    <property type="entry name" value="Ribosome binding protein Y (YfiA homologue)"/>
    <property type="match status" value="1"/>
</dbReference>
<protein>
    <recommendedName>
        <fullName evidence="3 4">Ribosome hibernation promoting factor</fullName>
        <shortName evidence="4">HPF</shortName>
    </recommendedName>
</protein>
<reference evidence="6" key="1">
    <citation type="submission" date="2020-02" db="EMBL/GenBank/DDBJ databases">
        <authorList>
            <person name="Meier V. D."/>
        </authorList>
    </citation>
    <scope>NUCLEOTIDE SEQUENCE</scope>
    <source>
        <strain evidence="6">AVDCRST_MAG42</strain>
    </source>
</reference>
<dbReference type="Gene3D" id="3.30.505.50">
    <property type="entry name" value="Sigma 54 modulation/S30EA ribosomal protein, C-terminal domain"/>
    <property type="match status" value="1"/>
</dbReference>
<dbReference type="InterPro" id="IPR050574">
    <property type="entry name" value="HPF/YfiA_ribosome-assoc"/>
</dbReference>
<dbReference type="PANTHER" id="PTHR33231:SF1">
    <property type="entry name" value="30S RIBOSOMAL PROTEIN"/>
    <property type="match status" value="1"/>
</dbReference>
<evidence type="ECO:0000256" key="2">
    <source>
        <dbReference type="ARBA" id="ARBA00038695"/>
    </source>
</evidence>
<dbReference type="AlphaFoldDB" id="A0A6J4IHV1"/>
<comment type="subunit">
    <text evidence="4">Interacts with 100S ribosomes.</text>
</comment>
<gene>
    <name evidence="4" type="primary">hpf</name>
    <name evidence="6" type="ORF">AVDCRST_MAG42-2285</name>
</gene>
<dbReference type="Pfam" id="PF16321">
    <property type="entry name" value="Ribosom_S30AE_C"/>
    <property type="match status" value="1"/>
</dbReference>
<evidence type="ECO:0000313" key="6">
    <source>
        <dbReference type="EMBL" id="CAA9252079.1"/>
    </source>
</evidence>
<dbReference type="InterPro" id="IPR038416">
    <property type="entry name" value="Ribosom_S30AE_C_sf"/>
</dbReference>
<dbReference type="InterPro" id="IPR032528">
    <property type="entry name" value="Ribosom_S30AE_C"/>
</dbReference>